<feature type="compositionally biased region" description="Low complexity" evidence="1">
    <location>
        <begin position="152"/>
        <end position="166"/>
    </location>
</feature>
<gene>
    <name evidence="3" type="primary">LOC120258139</name>
</gene>
<evidence type="ECO:0000313" key="3">
    <source>
        <dbReference type="RefSeq" id="XP_039121422.1"/>
    </source>
</evidence>
<reference evidence="3" key="1">
    <citation type="submission" date="2025-08" db="UniProtKB">
        <authorList>
            <consortium name="RefSeq"/>
        </authorList>
    </citation>
    <scope>IDENTIFICATION</scope>
</reference>
<name>A0AB40B2V8_DIOCR</name>
<dbReference type="GO" id="GO:0009706">
    <property type="term" value="C:chloroplast inner membrane"/>
    <property type="evidence" value="ECO:0007669"/>
    <property type="project" value="TreeGrafter"/>
</dbReference>
<proteinExistence type="predicted"/>
<organism evidence="2 3">
    <name type="scientific">Dioscorea cayennensis subsp. rotundata</name>
    <name type="common">White Guinea yam</name>
    <name type="synonym">Dioscorea rotundata</name>
    <dbReference type="NCBI Taxonomy" id="55577"/>
    <lineage>
        <taxon>Eukaryota</taxon>
        <taxon>Viridiplantae</taxon>
        <taxon>Streptophyta</taxon>
        <taxon>Embryophyta</taxon>
        <taxon>Tracheophyta</taxon>
        <taxon>Spermatophyta</taxon>
        <taxon>Magnoliopsida</taxon>
        <taxon>Liliopsida</taxon>
        <taxon>Dioscoreales</taxon>
        <taxon>Dioscoreaceae</taxon>
        <taxon>Dioscorea</taxon>
    </lineage>
</organism>
<feature type="region of interest" description="Disordered" evidence="1">
    <location>
        <begin position="133"/>
        <end position="208"/>
    </location>
</feature>
<accession>A0AB40B2V8</accession>
<evidence type="ECO:0000256" key="1">
    <source>
        <dbReference type="SAM" id="MobiDB-lite"/>
    </source>
</evidence>
<keyword evidence="2" id="KW-1185">Reference proteome</keyword>
<protein>
    <submittedName>
        <fullName evidence="3">Protein TIC 40, chloroplastic-like isoform X1</fullName>
    </submittedName>
</protein>
<dbReference type="GO" id="GO:0009658">
    <property type="term" value="P:chloroplast organization"/>
    <property type="evidence" value="ECO:0007669"/>
    <property type="project" value="TreeGrafter"/>
</dbReference>
<dbReference type="Proteomes" id="UP001515500">
    <property type="component" value="Chromosome 4"/>
</dbReference>
<dbReference type="GO" id="GO:0009535">
    <property type="term" value="C:chloroplast thylakoid membrane"/>
    <property type="evidence" value="ECO:0007669"/>
    <property type="project" value="TreeGrafter"/>
</dbReference>
<dbReference type="PANTHER" id="PTHR47296:SF1">
    <property type="entry name" value="PROTEIN TIC 40, CHLOROPLASTIC"/>
    <property type="match status" value="1"/>
</dbReference>
<sequence length="208" mass="21787">MAMQTVSLLPARPPVLPAAFSSPRAPFYPAGKARRVVSLWIRRAATAPEKLEMQDSANVASQGTVQTITSSINPPQILALPPPSFILCRGSPLLWIGVGIGISAAFNTMATRLKRMAILKAFKEVMGPNSQQDGTFNTAAFAPGTPFPSPSASPSATTIPTPTASAPGPPVPLDIPKTNVEEIPQHDTSNNTKADKETEGHGTLPASN</sequence>
<dbReference type="GO" id="GO:0045037">
    <property type="term" value="P:protein import into chloroplast stroma"/>
    <property type="evidence" value="ECO:0007669"/>
    <property type="project" value="TreeGrafter"/>
</dbReference>
<dbReference type="GeneID" id="120258139"/>
<dbReference type="PANTHER" id="PTHR47296">
    <property type="entry name" value="PROTEIN TIC 40, CHLOROPLASTIC"/>
    <property type="match status" value="1"/>
</dbReference>
<feature type="compositionally biased region" description="Low complexity" evidence="1">
    <location>
        <begin position="134"/>
        <end position="144"/>
    </location>
</feature>
<dbReference type="RefSeq" id="XP_039121422.1">
    <property type="nucleotide sequence ID" value="XM_039265488.1"/>
</dbReference>
<dbReference type="AlphaFoldDB" id="A0AB40B2V8"/>
<evidence type="ECO:0000313" key="2">
    <source>
        <dbReference type="Proteomes" id="UP001515500"/>
    </source>
</evidence>